<feature type="chain" id="PRO_5018151392" evidence="1">
    <location>
        <begin position="23"/>
        <end position="260"/>
    </location>
</feature>
<gene>
    <name evidence="3" type="ORF">EII33_11910</name>
</gene>
<proteinExistence type="predicted"/>
<sequence>MKKYFKGIVAMALGMWSVVAVAQQDRNQSIRESEKKGWEYEVKAGVNIGGASPIPLPEEIREVNSFNPKFNGVVEGTVTKWLGGERNWGVSTGLRIEEKGMKTDARVKNYSTEILNDGNKVAGRWTGRVETNYNSTFLTLPVMANYRFNGSWKVRAGMYVSYRMDGDFSGSVSDGYLREGTPTGEKVEFTDGKSSTYDFSSDLRRFQYGAQIGGTWQAFRHFSVNADFTWAFSNVFKKDFQTVTFNMYPIYLNLGFGYKF</sequence>
<keyword evidence="4" id="KW-1185">Reference proteome</keyword>
<dbReference type="Proteomes" id="UP000279562">
    <property type="component" value="Unassembled WGS sequence"/>
</dbReference>
<evidence type="ECO:0000313" key="3">
    <source>
        <dbReference type="EMBL" id="RRD88607.1"/>
    </source>
</evidence>
<evidence type="ECO:0000256" key="1">
    <source>
        <dbReference type="SAM" id="SignalP"/>
    </source>
</evidence>
<protein>
    <submittedName>
        <fullName evidence="3">PorT family protein</fullName>
    </submittedName>
</protein>
<dbReference type="InterPro" id="IPR025665">
    <property type="entry name" value="Beta-barrel_OMP_2"/>
</dbReference>
<dbReference type="EMBL" id="RQYF01000079">
    <property type="protein sequence ID" value="RRD88607.1"/>
    <property type="molecule type" value="Genomic_DNA"/>
</dbReference>
<dbReference type="AlphaFoldDB" id="A0A3P1ZZS0"/>
<dbReference type="Pfam" id="PF13568">
    <property type="entry name" value="OMP_b-brl_2"/>
    <property type="match status" value="1"/>
</dbReference>
<feature type="signal peptide" evidence="1">
    <location>
        <begin position="1"/>
        <end position="22"/>
    </location>
</feature>
<dbReference type="Gene3D" id="2.40.160.20">
    <property type="match status" value="1"/>
</dbReference>
<evidence type="ECO:0000259" key="2">
    <source>
        <dbReference type="Pfam" id="PF13568"/>
    </source>
</evidence>
<dbReference type="RefSeq" id="WP_125239895.1">
    <property type="nucleotide sequence ID" value="NZ_RQYF01000079.1"/>
</dbReference>
<feature type="domain" description="Outer membrane protein beta-barrel" evidence="2">
    <location>
        <begin position="22"/>
        <end position="236"/>
    </location>
</feature>
<evidence type="ECO:0000313" key="4">
    <source>
        <dbReference type="Proteomes" id="UP000279562"/>
    </source>
</evidence>
<organism evidence="3 4">
    <name type="scientific">Prevotella heparinolytica</name>
    <dbReference type="NCBI Taxonomy" id="28113"/>
    <lineage>
        <taxon>Bacteria</taxon>
        <taxon>Pseudomonadati</taxon>
        <taxon>Bacteroidota</taxon>
        <taxon>Bacteroidia</taxon>
        <taxon>Bacteroidales</taxon>
        <taxon>Bacteroidaceae</taxon>
        <taxon>Bacteroides</taxon>
    </lineage>
</organism>
<name>A0A3P1ZZS0_9BACE</name>
<accession>A0A3P1ZZS0</accession>
<comment type="caution">
    <text evidence="3">The sequence shown here is derived from an EMBL/GenBank/DDBJ whole genome shotgun (WGS) entry which is preliminary data.</text>
</comment>
<reference evidence="3 4" key="1">
    <citation type="submission" date="2018-11" db="EMBL/GenBank/DDBJ databases">
        <title>Genomes From Bacteria Associated with the Canine Oral Cavity: a Test Case for Automated Genome-Based Taxonomic Assignment.</title>
        <authorList>
            <person name="Coil D.A."/>
            <person name="Jospin G."/>
            <person name="Darling A.E."/>
            <person name="Wallis C."/>
            <person name="Davis I.J."/>
            <person name="Harris S."/>
            <person name="Eisen J.A."/>
            <person name="Holcombe L.J."/>
            <person name="O'Flynn C."/>
        </authorList>
    </citation>
    <scope>NUCLEOTIDE SEQUENCE [LARGE SCALE GENOMIC DNA]</scope>
    <source>
        <strain evidence="3 4">OH1047_COT-310</strain>
    </source>
</reference>
<keyword evidence="1" id="KW-0732">Signal</keyword>